<dbReference type="EC" id="2.4.2.-" evidence="1"/>
<dbReference type="AlphaFoldDB" id="A0AAE0S213"/>
<evidence type="ECO:0000313" key="5">
    <source>
        <dbReference type="Proteomes" id="UP001195483"/>
    </source>
</evidence>
<keyword evidence="5" id="KW-1185">Reference proteome</keyword>
<gene>
    <name evidence="4" type="ORF">CHS0354_022886</name>
</gene>
<reference evidence="4" key="3">
    <citation type="submission" date="2023-05" db="EMBL/GenBank/DDBJ databases">
        <authorList>
            <person name="Smith C.H."/>
        </authorList>
    </citation>
    <scope>NUCLEOTIDE SEQUENCE</scope>
    <source>
        <strain evidence="4">CHS0354</strain>
        <tissue evidence="4">Mantle</tissue>
    </source>
</reference>
<evidence type="ECO:0000256" key="1">
    <source>
        <dbReference type="RuleBase" id="RU362114"/>
    </source>
</evidence>
<sequence length="370" mass="41315">MYSLQDKTWLGSKSVSPEKIDVPTGIKVPLPVGWVPWDLAHAFELVELKRNSAEFKKIERSFLTTLNPKEFRTISICRVQNMELRMAYNGQKQSMKINLERAGQTKEVDERSLFHGTDSLDTVQGICTNSFDFRLCGKHGTALGKGAYFARDAKYSHRYTNSSNTAAVRYMFLAKVLVGEYTTGSASYLRPPEKPGGTAHQLFDSCVDNVDSPALYVVFDLKQCYPEYLICYKSLEEFHIEEATLITLHENTTPTVIEQIQTLSILDQPIEPALEIHKSSSSVEKGNVLSMFDPFYSPEPHEGTFSFIDSSNDNISSHSEDLPFSSFQRSANASSSQTVYPTQGHGVDDIVSGVKSARNPSAEQESCCIQ</sequence>
<dbReference type="GO" id="GO:0003950">
    <property type="term" value="F:NAD+ poly-ADP-ribosyltransferase activity"/>
    <property type="evidence" value="ECO:0007669"/>
    <property type="project" value="UniProtKB-UniRule"/>
</dbReference>
<dbReference type="CDD" id="cd01439">
    <property type="entry name" value="TCCD_inducible_PARP_like"/>
    <property type="match status" value="1"/>
</dbReference>
<evidence type="ECO:0000313" key="4">
    <source>
        <dbReference type="EMBL" id="KAK3583841.1"/>
    </source>
</evidence>
<accession>A0AAE0S213</accession>
<protein>
    <recommendedName>
        <fullName evidence="1">Poly [ADP-ribose] polymerase</fullName>
        <shortName evidence="1">PARP</shortName>
        <ecNumber evidence="1">2.4.2.-</ecNumber>
    </recommendedName>
</protein>
<dbReference type="Gene3D" id="3.90.228.10">
    <property type="match status" value="1"/>
</dbReference>
<dbReference type="SUPFAM" id="SSF56399">
    <property type="entry name" value="ADP-ribosylation"/>
    <property type="match status" value="1"/>
</dbReference>
<dbReference type="GO" id="GO:1990404">
    <property type="term" value="F:NAD+-protein mono-ADP-ribosyltransferase activity"/>
    <property type="evidence" value="ECO:0007669"/>
    <property type="project" value="TreeGrafter"/>
</dbReference>
<keyword evidence="1" id="KW-0328">Glycosyltransferase</keyword>
<feature type="domain" description="PARP catalytic" evidence="3">
    <location>
        <begin position="26"/>
        <end position="254"/>
    </location>
</feature>
<dbReference type="PANTHER" id="PTHR45740">
    <property type="entry name" value="POLY [ADP-RIBOSE] POLYMERASE"/>
    <property type="match status" value="1"/>
</dbReference>
<keyword evidence="1" id="KW-0520">NAD</keyword>
<dbReference type="InterPro" id="IPR012317">
    <property type="entry name" value="Poly(ADP-ribose)pol_cat_dom"/>
</dbReference>
<name>A0AAE0S213_9BIVA</name>
<dbReference type="PROSITE" id="PS51059">
    <property type="entry name" value="PARP_CATALYTIC"/>
    <property type="match status" value="1"/>
</dbReference>
<dbReference type="Pfam" id="PF00644">
    <property type="entry name" value="PARP"/>
    <property type="match status" value="1"/>
</dbReference>
<dbReference type="InterPro" id="IPR051712">
    <property type="entry name" value="ARTD-AVP"/>
</dbReference>
<evidence type="ECO:0000259" key="3">
    <source>
        <dbReference type="PROSITE" id="PS51059"/>
    </source>
</evidence>
<reference evidence="4" key="1">
    <citation type="journal article" date="2021" name="Genome Biol. Evol.">
        <title>A High-Quality Reference Genome for a Parasitic Bivalve with Doubly Uniparental Inheritance (Bivalvia: Unionida).</title>
        <authorList>
            <person name="Smith C.H."/>
        </authorList>
    </citation>
    <scope>NUCLEOTIDE SEQUENCE</scope>
    <source>
        <strain evidence="4">CHS0354</strain>
    </source>
</reference>
<evidence type="ECO:0000256" key="2">
    <source>
        <dbReference type="SAM" id="MobiDB-lite"/>
    </source>
</evidence>
<feature type="region of interest" description="Disordered" evidence="2">
    <location>
        <begin position="333"/>
        <end position="370"/>
    </location>
</feature>
<dbReference type="PANTHER" id="PTHR45740:SF2">
    <property type="entry name" value="POLY [ADP-RIBOSE] POLYMERASE"/>
    <property type="match status" value="1"/>
</dbReference>
<dbReference type="EMBL" id="JAEAOA010001385">
    <property type="protein sequence ID" value="KAK3583841.1"/>
    <property type="molecule type" value="Genomic_DNA"/>
</dbReference>
<keyword evidence="1" id="KW-0808">Transferase</keyword>
<reference evidence="4" key="2">
    <citation type="journal article" date="2021" name="Genome Biol. Evol.">
        <title>Developing a high-quality reference genome for a parasitic bivalve with doubly uniparental inheritance (Bivalvia: Unionida).</title>
        <authorList>
            <person name="Smith C.H."/>
        </authorList>
    </citation>
    <scope>NUCLEOTIDE SEQUENCE</scope>
    <source>
        <strain evidence="4">CHS0354</strain>
        <tissue evidence="4">Mantle</tissue>
    </source>
</reference>
<comment type="caution">
    <text evidence="4">The sequence shown here is derived from an EMBL/GenBank/DDBJ whole genome shotgun (WGS) entry which is preliminary data.</text>
</comment>
<organism evidence="4 5">
    <name type="scientific">Potamilus streckersoni</name>
    <dbReference type="NCBI Taxonomy" id="2493646"/>
    <lineage>
        <taxon>Eukaryota</taxon>
        <taxon>Metazoa</taxon>
        <taxon>Spiralia</taxon>
        <taxon>Lophotrochozoa</taxon>
        <taxon>Mollusca</taxon>
        <taxon>Bivalvia</taxon>
        <taxon>Autobranchia</taxon>
        <taxon>Heteroconchia</taxon>
        <taxon>Palaeoheterodonta</taxon>
        <taxon>Unionida</taxon>
        <taxon>Unionoidea</taxon>
        <taxon>Unionidae</taxon>
        <taxon>Ambleminae</taxon>
        <taxon>Lampsilini</taxon>
        <taxon>Potamilus</taxon>
    </lineage>
</organism>
<proteinExistence type="predicted"/>
<dbReference type="Proteomes" id="UP001195483">
    <property type="component" value="Unassembled WGS sequence"/>
</dbReference>
<dbReference type="GO" id="GO:0005634">
    <property type="term" value="C:nucleus"/>
    <property type="evidence" value="ECO:0007669"/>
    <property type="project" value="TreeGrafter"/>
</dbReference>